<evidence type="ECO:0000256" key="6">
    <source>
        <dbReference type="ARBA" id="ARBA00022837"/>
    </source>
</evidence>
<dbReference type="Proteomes" id="UP001497497">
    <property type="component" value="Unassembled WGS sequence"/>
</dbReference>
<evidence type="ECO:0000259" key="11">
    <source>
        <dbReference type="SMART" id="SM00607"/>
    </source>
</evidence>
<keyword evidence="5" id="KW-0430">Lectin</keyword>
<proteinExistence type="inferred from homology"/>
<comment type="subunit">
    <text evidence="3">Homotrimer.</text>
</comment>
<dbReference type="PANTHER" id="PTHR45713:SF6">
    <property type="entry name" value="F5_8 TYPE C DOMAIN-CONTAINING PROTEIN"/>
    <property type="match status" value="1"/>
</dbReference>
<evidence type="ECO:0000256" key="8">
    <source>
        <dbReference type="SAM" id="MobiDB-lite"/>
    </source>
</evidence>
<evidence type="ECO:0000313" key="13">
    <source>
        <dbReference type="Proteomes" id="UP001497497"/>
    </source>
</evidence>
<dbReference type="SMART" id="SM00607">
    <property type="entry name" value="FTP"/>
    <property type="match status" value="1"/>
</dbReference>
<keyword evidence="10" id="KW-0732">Signal</keyword>
<dbReference type="GO" id="GO:0046872">
    <property type="term" value="F:metal ion binding"/>
    <property type="evidence" value="ECO:0007669"/>
    <property type="project" value="UniProtKB-KW"/>
</dbReference>
<feature type="transmembrane region" description="Helical" evidence="9">
    <location>
        <begin position="399"/>
        <end position="423"/>
    </location>
</feature>
<keyword evidence="9" id="KW-0812">Transmembrane</keyword>
<evidence type="ECO:0000313" key="12">
    <source>
        <dbReference type="EMBL" id="CAL1547298.1"/>
    </source>
</evidence>
<feature type="signal peptide" evidence="10">
    <location>
        <begin position="1"/>
        <end position="19"/>
    </location>
</feature>
<evidence type="ECO:0000256" key="4">
    <source>
        <dbReference type="ARBA" id="ARBA00022723"/>
    </source>
</evidence>
<dbReference type="InterPro" id="IPR006585">
    <property type="entry name" value="FTP1"/>
</dbReference>
<dbReference type="EMBL" id="CAXITT010000943">
    <property type="protein sequence ID" value="CAL1547298.1"/>
    <property type="molecule type" value="Genomic_DNA"/>
</dbReference>
<evidence type="ECO:0000256" key="5">
    <source>
        <dbReference type="ARBA" id="ARBA00022734"/>
    </source>
</evidence>
<evidence type="ECO:0000256" key="2">
    <source>
        <dbReference type="ARBA" id="ARBA00010147"/>
    </source>
</evidence>
<accession>A0AAV2IJQ9</accession>
<evidence type="ECO:0000256" key="10">
    <source>
        <dbReference type="SAM" id="SignalP"/>
    </source>
</evidence>
<keyword evidence="4" id="KW-0479">Metal-binding</keyword>
<keyword evidence="9" id="KW-0472">Membrane</keyword>
<evidence type="ECO:0000256" key="1">
    <source>
        <dbReference type="ARBA" id="ARBA00002219"/>
    </source>
</evidence>
<comment type="function">
    <text evidence="1">Acts as a defensive agent. Recognizes blood group fucosylated oligosaccharides including A, B, H and Lewis B-type antigens. Does not recognize Lewis A antigen and has low affinity for monovalent haptens.</text>
</comment>
<dbReference type="Pfam" id="PF22633">
    <property type="entry name" value="F5_F8_type_C_2"/>
    <property type="match status" value="1"/>
</dbReference>
<feature type="chain" id="PRO_5043404953" description="Fucolectin tachylectin-4 pentraxin-1 domain-containing protein" evidence="10">
    <location>
        <begin position="20"/>
        <end position="513"/>
    </location>
</feature>
<dbReference type="GO" id="GO:0010185">
    <property type="term" value="P:regulation of cellular defense response"/>
    <property type="evidence" value="ECO:0007669"/>
    <property type="project" value="UniProtKB-ARBA"/>
</dbReference>
<comment type="similarity">
    <text evidence="2">Belongs to the fucolectin family.</text>
</comment>
<keyword evidence="9" id="KW-1133">Transmembrane helix</keyword>
<dbReference type="InterPro" id="IPR008979">
    <property type="entry name" value="Galactose-bd-like_sf"/>
</dbReference>
<feature type="domain" description="Fucolectin tachylectin-4 pentraxin-1" evidence="11">
    <location>
        <begin position="192"/>
        <end position="352"/>
    </location>
</feature>
<dbReference type="InterPro" id="IPR051941">
    <property type="entry name" value="BG_Antigen-Binding_Lectin"/>
</dbReference>
<keyword evidence="6" id="KW-0106">Calcium</keyword>
<dbReference type="AlphaFoldDB" id="A0AAV2IJQ9"/>
<evidence type="ECO:0000256" key="9">
    <source>
        <dbReference type="SAM" id="Phobius"/>
    </source>
</evidence>
<dbReference type="Gene3D" id="2.60.120.260">
    <property type="entry name" value="Galactose-binding domain-like"/>
    <property type="match status" value="1"/>
</dbReference>
<evidence type="ECO:0000256" key="7">
    <source>
        <dbReference type="ARBA" id="ARBA00023157"/>
    </source>
</evidence>
<evidence type="ECO:0000256" key="3">
    <source>
        <dbReference type="ARBA" id="ARBA00011233"/>
    </source>
</evidence>
<dbReference type="PANTHER" id="PTHR45713">
    <property type="entry name" value="FTP DOMAIN-CONTAINING PROTEIN"/>
    <property type="match status" value="1"/>
</dbReference>
<gene>
    <name evidence="12" type="ORF">GSLYS_00020623001</name>
</gene>
<dbReference type="GO" id="GO:0001868">
    <property type="term" value="P:regulation of complement activation, lectin pathway"/>
    <property type="evidence" value="ECO:0007669"/>
    <property type="project" value="UniProtKB-ARBA"/>
</dbReference>
<keyword evidence="7" id="KW-1015">Disulfide bond</keyword>
<organism evidence="12 13">
    <name type="scientific">Lymnaea stagnalis</name>
    <name type="common">Great pond snail</name>
    <name type="synonym">Helix stagnalis</name>
    <dbReference type="NCBI Taxonomy" id="6523"/>
    <lineage>
        <taxon>Eukaryota</taxon>
        <taxon>Metazoa</taxon>
        <taxon>Spiralia</taxon>
        <taxon>Lophotrochozoa</taxon>
        <taxon>Mollusca</taxon>
        <taxon>Gastropoda</taxon>
        <taxon>Heterobranchia</taxon>
        <taxon>Euthyneura</taxon>
        <taxon>Panpulmonata</taxon>
        <taxon>Hygrophila</taxon>
        <taxon>Lymnaeoidea</taxon>
        <taxon>Lymnaeidae</taxon>
        <taxon>Lymnaea</taxon>
    </lineage>
</organism>
<name>A0AAV2IJQ9_LYMST</name>
<protein>
    <recommendedName>
        <fullName evidence="11">Fucolectin tachylectin-4 pentraxin-1 domain-containing protein</fullName>
    </recommendedName>
</protein>
<comment type="caution">
    <text evidence="12">The sequence shown here is derived from an EMBL/GenBank/DDBJ whole genome shotgun (WGS) entry which is preliminary data.</text>
</comment>
<sequence>MNFISTLIFFTLCWFLVKCSSSCQAGWFGSRCQFECHCAPDCKVTSGECLAGSKCQRGWFGRACQYQDLAAIKSAAITADIHLTSPNWITDRDDSTCNGDVNLESIVVTWNDTTPFTWLRFAVNVSSDLVNVSVTFKASATGMTEMACNNQQIFLVDNHTMDVRCNVTVGVMQVIIRGQSVKSLCSLYISGGRNVALKQSASQTSTYVKDKRINIQASSAIDGKTDGNLFSETCSHTADGDLSPSWNVKFDRPQAVDRFVLYNRFFNDCLPFPCADRLKHFILQSVDSNNNTILNYQDATETALSVYTVTVPGHLRALPVSGVHMNATVKVNSDPNPVLTICEFEAYGECAPGTWGLECNNQCNSSCNTTCHAETGACPVCIGFSNPQCDAQMTEDTTAIGVVVGVSVGCLLIVSILVAIYCWKRRGRSATETAATRPHQTQNIKNINFLSHAEDDHEYETVGTMGSSEEIRTNTSNKYDSEKENCKGAFAPPPPELAGFIKIAIDCGASRKK</sequence>
<feature type="region of interest" description="Disordered" evidence="8">
    <location>
        <begin position="463"/>
        <end position="491"/>
    </location>
</feature>
<reference evidence="12 13" key="1">
    <citation type="submission" date="2024-04" db="EMBL/GenBank/DDBJ databases">
        <authorList>
            <consortium name="Genoscope - CEA"/>
            <person name="William W."/>
        </authorList>
    </citation>
    <scope>NUCLEOTIDE SEQUENCE [LARGE SCALE GENOMIC DNA]</scope>
</reference>
<dbReference type="GO" id="GO:0042806">
    <property type="term" value="F:fucose binding"/>
    <property type="evidence" value="ECO:0007669"/>
    <property type="project" value="UniProtKB-ARBA"/>
</dbReference>
<dbReference type="SUPFAM" id="SSF49785">
    <property type="entry name" value="Galactose-binding domain-like"/>
    <property type="match status" value="1"/>
</dbReference>
<keyword evidence="13" id="KW-1185">Reference proteome</keyword>